<reference evidence="9" key="2">
    <citation type="submission" date="2025-08" db="UniProtKB">
        <authorList>
            <consortium name="RefSeq"/>
        </authorList>
    </citation>
    <scope>IDENTIFICATION</scope>
</reference>
<gene>
    <name evidence="9" type="primary">LOC100198658</name>
</gene>
<dbReference type="InterPro" id="IPR027417">
    <property type="entry name" value="P-loop_NTPase"/>
</dbReference>
<evidence type="ECO:0000256" key="4">
    <source>
        <dbReference type="ARBA" id="ARBA00022806"/>
    </source>
</evidence>
<dbReference type="RefSeq" id="XP_065646683.1">
    <property type="nucleotide sequence ID" value="XM_065790611.1"/>
</dbReference>
<evidence type="ECO:0000256" key="5">
    <source>
        <dbReference type="ARBA" id="ARBA00022840"/>
    </source>
</evidence>
<keyword evidence="8" id="KW-1185">Reference proteome</keyword>
<dbReference type="Gene3D" id="3.40.50.300">
    <property type="entry name" value="P-loop containing nucleotide triphosphate hydrolases"/>
    <property type="match status" value="2"/>
</dbReference>
<evidence type="ECO:0000313" key="9">
    <source>
        <dbReference type="RefSeq" id="XP_065646683.1"/>
    </source>
</evidence>
<protein>
    <recommendedName>
        <fullName evidence="1">RNA helicase</fullName>
        <ecNumber evidence="1">3.6.4.13</ecNumber>
    </recommendedName>
</protein>
<sequence>MDEEFAKQLKGLKLSEIPKLKCQSSDCFVCVERQHNFSDVETGYSYYRQPGIFFDEYDKLEVCISGLNIKDLPKPILGFEFIKELPPSIFDVQFYKKPTPVQKSAIPLMMEGLDLVVCAQTGSGKTAAFLIPIIAKVLSKPRTEKPYALILTPTRELAIQIHRDAVKLTKETHIKCCCAYGGKYITENINDISAGCDLLIATPGRILHLCRSIKDLLSKVQTFVLDEADHILGNNFVNDLNDLKNILPPIKKRQTVLVSASIPGQFEKAVYGPNICEYIKSDFKEVLKEFLKDDYIFVCVGRVGGTLNFIDQSFFKVEPDTPKLKILTDILNKESKQNKKTIVFLETKEDAAAMAMFLCSCGFQVTVFHNNRCQNDREYALHQFNTGVKPIMICTSVSARGLDIVEVKTVINYDLPYDISTYLYRIGRTGRAGHAGKAISFFVKGRDDGIARGLVKNLSMSNQDVPEWLDDIAETAYGTDFGPRGGIYAAKDTRYNVLSKVFKVL</sequence>
<dbReference type="InterPro" id="IPR001650">
    <property type="entry name" value="Helicase_C-like"/>
</dbReference>
<dbReference type="CDD" id="cd18787">
    <property type="entry name" value="SF2_C_DEAD"/>
    <property type="match status" value="1"/>
</dbReference>
<keyword evidence="3" id="KW-0378">Hydrolase</keyword>
<dbReference type="Pfam" id="PF00271">
    <property type="entry name" value="Helicase_C"/>
    <property type="match status" value="1"/>
</dbReference>
<evidence type="ECO:0000256" key="2">
    <source>
        <dbReference type="ARBA" id="ARBA00022741"/>
    </source>
</evidence>
<dbReference type="GO" id="GO:0004386">
    <property type="term" value="F:helicase activity"/>
    <property type="evidence" value="ECO:0007669"/>
    <property type="project" value="UniProtKB-KW"/>
</dbReference>
<dbReference type="InterPro" id="IPR014001">
    <property type="entry name" value="Helicase_ATP-bd"/>
</dbReference>
<keyword evidence="5" id="KW-0067">ATP-binding</keyword>
<feature type="domain" description="Helicase ATP-binding" evidence="6">
    <location>
        <begin position="106"/>
        <end position="269"/>
    </location>
</feature>
<dbReference type="PROSITE" id="PS51194">
    <property type="entry name" value="HELICASE_CTER"/>
    <property type="match status" value="1"/>
</dbReference>
<reference evidence="8" key="1">
    <citation type="submission" date="2025-05" db="UniProtKB">
        <authorList>
            <consortium name="RefSeq"/>
        </authorList>
    </citation>
    <scope>NUCLEOTIDE SEQUENCE [LARGE SCALE GENOMIC DNA]</scope>
</reference>
<dbReference type="Pfam" id="PF00270">
    <property type="entry name" value="DEAD"/>
    <property type="match status" value="1"/>
</dbReference>
<accession>A0ABM4BCN3</accession>
<evidence type="ECO:0000256" key="3">
    <source>
        <dbReference type="ARBA" id="ARBA00022801"/>
    </source>
</evidence>
<dbReference type="EC" id="3.6.4.13" evidence="1"/>
<dbReference type="GeneID" id="100198658"/>
<dbReference type="Proteomes" id="UP001652625">
    <property type="component" value="Chromosome 02"/>
</dbReference>
<keyword evidence="2" id="KW-0547">Nucleotide-binding</keyword>
<evidence type="ECO:0000259" key="6">
    <source>
        <dbReference type="PROSITE" id="PS51192"/>
    </source>
</evidence>
<name>A0ABM4BCN3_HYDVU</name>
<dbReference type="SUPFAM" id="SSF52540">
    <property type="entry name" value="P-loop containing nucleoside triphosphate hydrolases"/>
    <property type="match status" value="1"/>
</dbReference>
<evidence type="ECO:0000259" key="7">
    <source>
        <dbReference type="PROSITE" id="PS51194"/>
    </source>
</evidence>
<dbReference type="PANTHER" id="PTHR47958">
    <property type="entry name" value="ATP-DEPENDENT RNA HELICASE DBP3"/>
    <property type="match status" value="1"/>
</dbReference>
<evidence type="ECO:0000256" key="1">
    <source>
        <dbReference type="ARBA" id="ARBA00012552"/>
    </source>
</evidence>
<evidence type="ECO:0000313" key="8">
    <source>
        <dbReference type="Proteomes" id="UP001652625"/>
    </source>
</evidence>
<dbReference type="SMART" id="SM00490">
    <property type="entry name" value="HELICc"/>
    <property type="match status" value="1"/>
</dbReference>
<dbReference type="InterPro" id="IPR011545">
    <property type="entry name" value="DEAD/DEAH_box_helicase_dom"/>
</dbReference>
<dbReference type="PROSITE" id="PS51192">
    <property type="entry name" value="HELICASE_ATP_BIND_1"/>
    <property type="match status" value="1"/>
</dbReference>
<dbReference type="SMART" id="SM00487">
    <property type="entry name" value="DEXDc"/>
    <property type="match status" value="1"/>
</dbReference>
<keyword evidence="4 9" id="KW-0347">Helicase</keyword>
<proteinExistence type="predicted"/>
<organism evidence="8 9">
    <name type="scientific">Hydra vulgaris</name>
    <name type="common">Hydra</name>
    <name type="synonym">Hydra attenuata</name>
    <dbReference type="NCBI Taxonomy" id="6087"/>
    <lineage>
        <taxon>Eukaryota</taxon>
        <taxon>Metazoa</taxon>
        <taxon>Cnidaria</taxon>
        <taxon>Hydrozoa</taxon>
        <taxon>Hydroidolina</taxon>
        <taxon>Anthoathecata</taxon>
        <taxon>Aplanulata</taxon>
        <taxon>Hydridae</taxon>
        <taxon>Hydra</taxon>
    </lineage>
</organism>
<feature type="domain" description="Helicase C-terminal" evidence="7">
    <location>
        <begin position="326"/>
        <end position="473"/>
    </location>
</feature>